<dbReference type="PaxDb" id="4113-PGSC0003DMT400094264"/>
<dbReference type="InParanoid" id="M1DTS3"/>
<organism evidence="2 3">
    <name type="scientific">Solanum tuberosum</name>
    <name type="common">Potato</name>
    <dbReference type="NCBI Taxonomy" id="4113"/>
    <lineage>
        <taxon>Eukaryota</taxon>
        <taxon>Viridiplantae</taxon>
        <taxon>Streptophyta</taxon>
        <taxon>Embryophyta</taxon>
        <taxon>Tracheophyta</taxon>
        <taxon>Spermatophyta</taxon>
        <taxon>Magnoliopsida</taxon>
        <taxon>eudicotyledons</taxon>
        <taxon>Gunneridae</taxon>
        <taxon>Pentapetalae</taxon>
        <taxon>asterids</taxon>
        <taxon>lamiids</taxon>
        <taxon>Solanales</taxon>
        <taxon>Solanaceae</taxon>
        <taxon>Solanoideae</taxon>
        <taxon>Solaneae</taxon>
        <taxon>Solanum</taxon>
    </lineage>
</organism>
<evidence type="ECO:0000313" key="2">
    <source>
        <dbReference type="EnsemblPlants" id="PGSC0003DMT400094264"/>
    </source>
</evidence>
<protein>
    <submittedName>
        <fullName evidence="2">Uncharacterized protein</fullName>
    </submittedName>
</protein>
<reference evidence="3" key="1">
    <citation type="journal article" date="2011" name="Nature">
        <title>Genome sequence and analysis of the tuber crop potato.</title>
        <authorList>
            <consortium name="The Potato Genome Sequencing Consortium"/>
        </authorList>
    </citation>
    <scope>NUCLEOTIDE SEQUENCE [LARGE SCALE GENOMIC DNA]</scope>
    <source>
        <strain evidence="3">cv. DM1-3 516 R44</strain>
    </source>
</reference>
<dbReference type="HOGENOM" id="CLU_2531848_0_0_1"/>
<keyword evidence="3" id="KW-1185">Reference proteome</keyword>
<name>M1DTS3_SOLTU</name>
<accession>M1DTS3</accession>
<evidence type="ECO:0000256" key="1">
    <source>
        <dbReference type="SAM" id="MobiDB-lite"/>
    </source>
</evidence>
<reference evidence="2" key="2">
    <citation type="submission" date="2015-06" db="UniProtKB">
        <authorList>
            <consortium name="EnsemblPlants"/>
        </authorList>
    </citation>
    <scope>IDENTIFICATION</scope>
    <source>
        <strain evidence="2">DM1-3 516 R44</strain>
    </source>
</reference>
<dbReference type="AlphaFoldDB" id="M1DTS3"/>
<evidence type="ECO:0000313" key="3">
    <source>
        <dbReference type="Proteomes" id="UP000011115"/>
    </source>
</evidence>
<dbReference type="Proteomes" id="UP000011115">
    <property type="component" value="Unassembled WGS sequence"/>
</dbReference>
<feature type="region of interest" description="Disordered" evidence="1">
    <location>
        <begin position="64"/>
        <end position="84"/>
    </location>
</feature>
<sequence length="84" mass="9370">MATLLIIAENNSVKRKIECSKGEPRWCYTMSDHGSDNDSHNGQNDNILSLNMWKNVLSISTVRVPKGDPPKCTMRTLSSPPNQP</sequence>
<dbReference type="EnsemblPlants" id="PGSC0003DMT400094264">
    <property type="protein sequence ID" value="PGSC0003DMT400094264"/>
    <property type="gene ID" value="PGSC0003DMG400043835"/>
</dbReference>
<proteinExistence type="predicted"/>
<dbReference type="Gramene" id="PGSC0003DMT400094264">
    <property type="protein sequence ID" value="PGSC0003DMT400094264"/>
    <property type="gene ID" value="PGSC0003DMG400043835"/>
</dbReference>
<feature type="compositionally biased region" description="Polar residues" evidence="1">
    <location>
        <begin position="75"/>
        <end position="84"/>
    </location>
</feature>